<gene>
    <name evidence="2" type="ORF">BN7_2157</name>
</gene>
<name>K0KNB3_WICCF</name>
<proteinExistence type="predicted"/>
<dbReference type="EMBL" id="CAIF01000049">
    <property type="protein sequence ID" value="CCH42613.1"/>
    <property type="molecule type" value="Genomic_DNA"/>
</dbReference>
<dbReference type="HOGENOM" id="CLU_1120501_0_0_1"/>
<reference evidence="2 3" key="1">
    <citation type="journal article" date="2012" name="Eukaryot. Cell">
        <title>Draft genome sequence of Wickerhamomyces ciferrii NRRL Y-1031 F-60-10.</title>
        <authorList>
            <person name="Schneider J."/>
            <person name="Andrea H."/>
            <person name="Blom J."/>
            <person name="Jaenicke S."/>
            <person name="Ruckert C."/>
            <person name="Schorsch C."/>
            <person name="Szczepanowski R."/>
            <person name="Farwick M."/>
            <person name="Goesmann A."/>
            <person name="Puhler A."/>
            <person name="Schaffer S."/>
            <person name="Tauch A."/>
            <person name="Kohler T."/>
            <person name="Brinkrolf K."/>
        </authorList>
    </citation>
    <scope>NUCLEOTIDE SEQUENCE [LARGE SCALE GENOMIC DNA]</scope>
    <source>
        <strain evidence="3">ATCC 14091 / BCRC 22168 / CBS 111 / JCM 3599 / NBRC 0793 / NRRL Y-1031 F-60-10</strain>
    </source>
</reference>
<accession>K0KNB3</accession>
<protein>
    <submittedName>
        <fullName evidence="2">Uncharacterized protein</fullName>
    </submittedName>
</protein>
<feature type="region of interest" description="Disordered" evidence="1">
    <location>
        <begin position="1"/>
        <end position="53"/>
    </location>
</feature>
<sequence length="244" mass="28394">MSDSEPLDRKPNAPGWVPPREGSNYNPYDPLEQRPPQGYPSEFKTPGKKPTFGSIPKDATQYQHMKETIQRLQYTPRPKSQLYPGQYKVLRRVNNYSRFQKGALSTGKFLTIGIGLYSVFFYRWNDGYDNVFSDFYRMRLRIKYIVNGGLSEQELEDLKPKQRGFVDRPKAVVAEGEDPIKPKELPKESEYLKERPSDRHLMEAQMIVQDREERLMRALDIAHEQISKGNIESTAPKKKLFGIF</sequence>
<keyword evidence="3" id="KW-1185">Reference proteome</keyword>
<comment type="caution">
    <text evidence="2">The sequence shown here is derived from an EMBL/GenBank/DDBJ whole genome shotgun (WGS) entry which is preliminary data.</text>
</comment>
<dbReference type="Proteomes" id="UP000009328">
    <property type="component" value="Unassembled WGS sequence"/>
</dbReference>
<dbReference type="AlphaFoldDB" id="K0KNB3"/>
<feature type="compositionally biased region" description="Basic and acidic residues" evidence="1">
    <location>
        <begin position="1"/>
        <end position="11"/>
    </location>
</feature>
<evidence type="ECO:0000313" key="2">
    <source>
        <dbReference type="EMBL" id="CCH42613.1"/>
    </source>
</evidence>
<dbReference type="eggNOG" id="ENOG502S2V3">
    <property type="taxonomic scope" value="Eukaryota"/>
</dbReference>
<evidence type="ECO:0000313" key="3">
    <source>
        <dbReference type="Proteomes" id="UP000009328"/>
    </source>
</evidence>
<dbReference type="InParanoid" id="K0KNB3"/>
<organism evidence="2 3">
    <name type="scientific">Wickerhamomyces ciferrii (strain ATCC 14091 / BCRC 22168 / CBS 111 / JCM 3599 / NBRC 0793 / NRRL Y-1031 F-60-10)</name>
    <name type="common">Yeast</name>
    <name type="synonym">Pichia ciferrii</name>
    <dbReference type="NCBI Taxonomy" id="1206466"/>
    <lineage>
        <taxon>Eukaryota</taxon>
        <taxon>Fungi</taxon>
        <taxon>Dikarya</taxon>
        <taxon>Ascomycota</taxon>
        <taxon>Saccharomycotina</taxon>
        <taxon>Saccharomycetes</taxon>
        <taxon>Phaffomycetales</taxon>
        <taxon>Wickerhamomycetaceae</taxon>
        <taxon>Wickerhamomyces</taxon>
    </lineage>
</organism>
<evidence type="ECO:0000256" key="1">
    <source>
        <dbReference type="SAM" id="MobiDB-lite"/>
    </source>
</evidence>